<keyword evidence="4" id="KW-1185">Reference proteome</keyword>
<feature type="chain" id="PRO_5016720597" evidence="2">
    <location>
        <begin position="22"/>
        <end position="177"/>
    </location>
</feature>
<reference evidence="3" key="1">
    <citation type="submission" date="2018-04" db="EMBL/GenBank/DDBJ databases">
        <title>Whole genome sequencing of Hypsizygus marmoreus.</title>
        <authorList>
            <person name="Choi I.-G."/>
            <person name="Min B."/>
            <person name="Kim J.-G."/>
            <person name="Kim S."/>
            <person name="Oh Y.-L."/>
            <person name="Kong W.-S."/>
            <person name="Park H."/>
            <person name="Jeong J."/>
            <person name="Song E.-S."/>
        </authorList>
    </citation>
    <scope>NUCLEOTIDE SEQUENCE [LARGE SCALE GENOMIC DNA]</scope>
    <source>
        <strain evidence="3">51987-8</strain>
    </source>
</reference>
<evidence type="ECO:0000313" key="4">
    <source>
        <dbReference type="Proteomes" id="UP000076154"/>
    </source>
</evidence>
<name>A0A369J7C5_HYPMA</name>
<keyword evidence="2" id="KW-0732">Signal</keyword>
<proteinExistence type="predicted"/>
<dbReference type="EMBL" id="LUEZ02000107">
    <property type="protein sequence ID" value="RDB17951.1"/>
    <property type="molecule type" value="Genomic_DNA"/>
</dbReference>
<accession>A0A369J7C5</accession>
<feature type="compositionally biased region" description="Basic and acidic residues" evidence="1">
    <location>
        <begin position="71"/>
        <end position="81"/>
    </location>
</feature>
<feature type="signal peptide" evidence="2">
    <location>
        <begin position="1"/>
        <end position="21"/>
    </location>
</feature>
<dbReference type="AlphaFoldDB" id="A0A369J7C5"/>
<evidence type="ECO:0000256" key="2">
    <source>
        <dbReference type="SAM" id="SignalP"/>
    </source>
</evidence>
<feature type="compositionally biased region" description="Polar residues" evidence="1">
    <location>
        <begin position="43"/>
        <end position="52"/>
    </location>
</feature>
<feature type="region of interest" description="Disordered" evidence="1">
    <location>
        <begin position="141"/>
        <end position="177"/>
    </location>
</feature>
<protein>
    <submittedName>
        <fullName evidence="3">Uncharacterized protein</fullName>
    </submittedName>
</protein>
<feature type="compositionally biased region" description="Basic and acidic residues" evidence="1">
    <location>
        <begin position="28"/>
        <end position="40"/>
    </location>
</feature>
<dbReference type="InParanoid" id="A0A369J7C5"/>
<evidence type="ECO:0000256" key="1">
    <source>
        <dbReference type="SAM" id="MobiDB-lite"/>
    </source>
</evidence>
<evidence type="ECO:0000313" key="3">
    <source>
        <dbReference type="EMBL" id="RDB17951.1"/>
    </source>
</evidence>
<dbReference type="Proteomes" id="UP000076154">
    <property type="component" value="Unassembled WGS sequence"/>
</dbReference>
<sequence>MLPINIALVTLLSLALTPAHSRPLGPSDSRRSLVESDHATFRRSLTSTTPGSLMNEEGFRARGNSQSSAKKPSDAEDEGHGDCTNPSGAVKEPVTGAACNGMKGIGFKRQNALGGCLDYKQMKEVLDVGICWQRVPLKSTHGYARPGVTPAGPRPRNSGGPASKKPRKPILKVNTNV</sequence>
<comment type="caution">
    <text evidence="3">The sequence shown here is derived from an EMBL/GenBank/DDBJ whole genome shotgun (WGS) entry which is preliminary data.</text>
</comment>
<organism evidence="3 4">
    <name type="scientific">Hypsizygus marmoreus</name>
    <name type="common">White beech mushroom</name>
    <name type="synonym">Agaricus marmoreus</name>
    <dbReference type="NCBI Taxonomy" id="39966"/>
    <lineage>
        <taxon>Eukaryota</taxon>
        <taxon>Fungi</taxon>
        <taxon>Dikarya</taxon>
        <taxon>Basidiomycota</taxon>
        <taxon>Agaricomycotina</taxon>
        <taxon>Agaricomycetes</taxon>
        <taxon>Agaricomycetidae</taxon>
        <taxon>Agaricales</taxon>
        <taxon>Tricholomatineae</taxon>
        <taxon>Lyophyllaceae</taxon>
        <taxon>Hypsizygus</taxon>
    </lineage>
</organism>
<gene>
    <name evidence="3" type="ORF">Hypma_000962</name>
</gene>
<feature type="region of interest" description="Disordered" evidence="1">
    <location>
        <begin position="20"/>
        <end position="91"/>
    </location>
</feature>